<dbReference type="eggNOG" id="COG0466">
    <property type="taxonomic scope" value="Bacteria"/>
</dbReference>
<dbReference type="GO" id="GO:0006515">
    <property type="term" value="P:protein quality control for misfolded or incompletely synthesized proteins"/>
    <property type="evidence" value="ECO:0007669"/>
    <property type="project" value="TreeGrafter"/>
</dbReference>
<dbReference type="Pfam" id="PF00004">
    <property type="entry name" value="AAA"/>
    <property type="match status" value="1"/>
</dbReference>
<keyword evidence="3" id="KW-1185">Reference proteome</keyword>
<sequence>MPSIRFIQSQLPDPMRSQEAIADRFLRNAKIRLARRSDMAIPRSIDGSIDQRSFDKFYPDLRLSYDQTHEIHRRATRIARWHEQSSPFYRMKDADRDILLRLREGAEVIPPPREEEAHRIGAALHAEMPWMSAASTLIMRDMLLSQKRKEIGFRCRPVILNGPPGVGKSFWARRLAELLGAPSIAIDATGESAGFSVGGVQKGWGSATPGRPLSLILQERIANPFIIIDEVEKAGRASSMRDTVPSITDALLPLLEPLSAAQWSCPYYQLVFDMSWISWIFTTNTVTSLPEPFLSRCRVVTVGQVMRDDLHSFARRQGKRRSLSAPSIEAILEVIIERERARQSVNLRMINRMLDLAEILETAPMLN</sequence>
<dbReference type="Gene3D" id="3.40.50.300">
    <property type="entry name" value="P-loop containing nucleotide triphosphate hydrolases"/>
    <property type="match status" value="1"/>
</dbReference>
<name>S5YD22_PARAH</name>
<dbReference type="HOGENOM" id="CLU_794371_0_0_5"/>
<dbReference type="InterPro" id="IPR003959">
    <property type="entry name" value="ATPase_AAA_core"/>
</dbReference>
<keyword evidence="2" id="KW-0378">Hydrolase</keyword>
<dbReference type="GO" id="GO:0004252">
    <property type="term" value="F:serine-type endopeptidase activity"/>
    <property type="evidence" value="ECO:0007669"/>
    <property type="project" value="UniProtKB-EC"/>
</dbReference>
<dbReference type="SUPFAM" id="SSF52540">
    <property type="entry name" value="P-loop containing nucleoside triphosphate hydrolases"/>
    <property type="match status" value="1"/>
</dbReference>
<dbReference type="InterPro" id="IPR027417">
    <property type="entry name" value="P-loop_NTPase"/>
</dbReference>
<dbReference type="PANTHER" id="PTHR43718">
    <property type="entry name" value="LON PROTEASE"/>
    <property type="match status" value="1"/>
</dbReference>
<organism evidence="2 3">
    <name type="scientific">Paracoccus aminophilus JCM 7686</name>
    <dbReference type="NCBI Taxonomy" id="1367847"/>
    <lineage>
        <taxon>Bacteria</taxon>
        <taxon>Pseudomonadati</taxon>
        <taxon>Pseudomonadota</taxon>
        <taxon>Alphaproteobacteria</taxon>
        <taxon>Rhodobacterales</taxon>
        <taxon>Paracoccaceae</taxon>
        <taxon>Paracoccus</taxon>
    </lineage>
</organism>
<evidence type="ECO:0000313" key="3">
    <source>
        <dbReference type="Proteomes" id="UP000015480"/>
    </source>
</evidence>
<dbReference type="OrthoDB" id="5297432at2"/>
<keyword evidence="2" id="KW-0645">Protease</keyword>
<evidence type="ECO:0000259" key="1">
    <source>
        <dbReference type="SMART" id="SM00382"/>
    </source>
</evidence>
<reference evidence="2 3" key="1">
    <citation type="journal article" date="2014" name="BMC Genomics">
        <title>Architecture and functions of a multipartite genome of the methylotrophic bacterium Paracoccus aminophilus JCM 7686, containing primary and secondary chromids.</title>
        <authorList>
            <person name="Dziewit L."/>
            <person name="Czarnecki J."/>
            <person name="Wibberg D."/>
            <person name="Radlinska M."/>
            <person name="Mrozek P."/>
            <person name="Szymczak M."/>
            <person name="Schluter A."/>
            <person name="Puhler A."/>
            <person name="Bartosik D."/>
        </authorList>
    </citation>
    <scope>NUCLEOTIDE SEQUENCE [LARGE SCALE GENOMIC DNA]</scope>
    <source>
        <strain evidence="2">JCM 7686</strain>
    </source>
</reference>
<dbReference type="Proteomes" id="UP000015480">
    <property type="component" value="Chromosome"/>
</dbReference>
<dbReference type="RefSeq" id="WP_020951001.1">
    <property type="nucleotide sequence ID" value="NC_022041.1"/>
</dbReference>
<dbReference type="STRING" id="1367847.JCM7686_2293"/>
<dbReference type="PATRIC" id="fig|1367847.3.peg.2288"/>
<proteinExistence type="predicted"/>
<feature type="domain" description="AAA+ ATPase" evidence="1">
    <location>
        <begin position="154"/>
        <end position="305"/>
    </location>
</feature>
<dbReference type="InterPro" id="IPR027065">
    <property type="entry name" value="Lon_Prtase"/>
</dbReference>
<dbReference type="GO" id="GO:0004176">
    <property type="term" value="F:ATP-dependent peptidase activity"/>
    <property type="evidence" value="ECO:0007669"/>
    <property type="project" value="InterPro"/>
</dbReference>
<protein>
    <submittedName>
        <fullName evidence="2">ATP-dependent protease La</fullName>
        <ecNumber evidence="2">3.4.21.53</ecNumber>
    </submittedName>
</protein>
<dbReference type="InterPro" id="IPR003593">
    <property type="entry name" value="AAA+_ATPase"/>
</dbReference>
<dbReference type="PANTHER" id="PTHR43718:SF2">
    <property type="entry name" value="LON PROTEASE HOMOLOG, MITOCHONDRIAL"/>
    <property type="match status" value="1"/>
</dbReference>
<dbReference type="GO" id="GO:0016887">
    <property type="term" value="F:ATP hydrolysis activity"/>
    <property type="evidence" value="ECO:0007669"/>
    <property type="project" value="InterPro"/>
</dbReference>
<dbReference type="EC" id="3.4.21.53" evidence="2"/>
<dbReference type="GO" id="GO:0005524">
    <property type="term" value="F:ATP binding"/>
    <property type="evidence" value="ECO:0007669"/>
    <property type="project" value="InterPro"/>
</dbReference>
<evidence type="ECO:0000313" key="2">
    <source>
        <dbReference type="EMBL" id="AGT09363.1"/>
    </source>
</evidence>
<dbReference type="KEGG" id="pami:JCM7686_2293"/>
<dbReference type="AlphaFoldDB" id="S5YD22"/>
<dbReference type="EMBL" id="CP006650">
    <property type="protein sequence ID" value="AGT09363.1"/>
    <property type="molecule type" value="Genomic_DNA"/>
</dbReference>
<dbReference type="SMART" id="SM00382">
    <property type="entry name" value="AAA"/>
    <property type="match status" value="1"/>
</dbReference>
<accession>S5YD22</accession>
<gene>
    <name evidence="2" type="ORF">JCM7686_2293</name>
</gene>